<dbReference type="PROSITE" id="PS51098">
    <property type="entry name" value="PTS_EIIB_TYPE_1"/>
    <property type="match status" value="1"/>
</dbReference>
<evidence type="ECO:0000256" key="11">
    <source>
        <dbReference type="PROSITE-ProRule" id="PRU00421"/>
    </source>
</evidence>
<dbReference type="InterPro" id="IPR050558">
    <property type="entry name" value="PTS_Sugar-Specific_Components"/>
</dbReference>
<accession>A0A9D2JM74</accession>
<protein>
    <submittedName>
        <fullName evidence="15">PTS transporter subunit EIIC</fullName>
    </submittedName>
</protein>
<proteinExistence type="predicted"/>
<evidence type="ECO:0000256" key="1">
    <source>
        <dbReference type="ARBA" id="ARBA00004651"/>
    </source>
</evidence>
<evidence type="ECO:0000256" key="3">
    <source>
        <dbReference type="ARBA" id="ARBA00022475"/>
    </source>
</evidence>
<dbReference type="PROSITE" id="PS51103">
    <property type="entry name" value="PTS_EIIC_TYPE_1"/>
    <property type="match status" value="1"/>
</dbReference>
<dbReference type="Pfam" id="PF00367">
    <property type="entry name" value="PTS_EIIB"/>
    <property type="match status" value="1"/>
</dbReference>
<comment type="caution">
    <text evidence="15">The sequence shown here is derived from an EMBL/GenBank/DDBJ whole genome shotgun (WGS) entry which is preliminary data.</text>
</comment>
<reference evidence="15" key="1">
    <citation type="journal article" date="2021" name="PeerJ">
        <title>Extensive microbial diversity within the chicken gut microbiome revealed by metagenomics and culture.</title>
        <authorList>
            <person name="Gilroy R."/>
            <person name="Ravi A."/>
            <person name="Getino M."/>
            <person name="Pursley I."/>
            <person name="Horton D.L."/>
            <person name="Alikhan N.F."/>
            <person name="Baker D."/>
            <person name="Gharbi K."/>
            <person name="Hall N."/>
            <person name="Watson M."/>
            <person name="Adriaenssens E.M."/>
            <person name="Foster-Nyarko E."/>
            <person name="Jarju S."/>
            <person name="Secka A."/>
            <person name="Antonio M."/>
            <person name="Oren A."/>
            <person name="Chaudhuri R.R."/>
            <person name="La Ragione R."/>
            <person name="Hildebrand F."/>
            <person name="Pallen M.J."/>
        </authorList>
    </citation>
    <scope>NUCLEOTIDE SEQUENCE</scope>
    <source>
        <strain evidence="15">ChiBcec16-3735</strain>
    </source>
</reference>
<organism evidence="15 16">
    <name type="scientific">Candidatus Faecalibacterium gallistercoris</name>
    <dbReference type="NCBI Taxonomy" id="2838579"/>
    <lineage>
        <taxon>Bacteria</taxon>
        <taxon>Bacillati</taxon>
        <taxon>Bacillota</taxon>
        <taxon>Clostridia</taxon>
        <taxon>Eubacteriales</taxon>
        <taxon>Oscillospiraceae</taxon>
        <taxon>Faecalibacterium</taxon>
    </lineage>
</organism>
<dbReference type="AlphaFoldDB" id="A0A9D2JM74"/>
<dbReference type="GO" id="GO:0015771">
    <property type="term" value="P:trehalose transport"/>
    <property type="evidence" value="ECO:0007669"/>
    <property type="project" value="TreeGrafter"/>
</dbReference>
<evidence type="ECO:0000259" key="14">
    <source>
        <dbReference type="PROSITE" id="PS51103"/>
    </source>
</evidence>
<keyword evidence="4" id="KW-0762">Sugar transport</keyword>
<dbReference type="InterPro" id="IPR003352">
    <property type="entry name" value="PTS_EIIC"/>
</dbReference>
<evidence type="ECO:0000256" key="2">
    <source>
        <dbReference type="ARBA" id="ARBA00022448"/>
    </source>
</evidence>
<feature type="transmembrane region" description="Helical" evidence="12">
    <location>
        <begin position="177"/>
        <end position="195"/>
    </location>
</feature>
<evidence type="ECO:0000256" key="12">
    <source>
        <dbReference type="SAM" id="Phobius"/>
    </source>
</evidence>
<dbReference type="Pfam" id="PF02378">
    <property type="entry name" value="PTS_EIIC"/>
    <property type="match status" value="1"/>
</dbReference>
<dbReference type="GO" id="GO:0005886">
    <property type="term" value="C:plasma membrane"/>
    <property type="evidence" value="ECO:0007669"/>
    <property type="project" value="UniProtKB-SubCell"/>
</dbReference>
<dbReference type="CDD" id="cd00212">
    <property type="entry name" value="PTS_IIB_glc"/>
    <property type="match status" value="1"/>
</dbReference>
<reference evidence="15" key="2">
    <citation type="submission" date="2021-04" db="EMBL/GenBank/DDBJ databases">
        <authorList>
            <person name="Gilroy R."/>
        </authorList>
    </citation>
    <scope>NUCLEOTIDE SEQUENCE</scope>
    <source>
        <strain evidence="15">ChiBcec16-3735</strain>
    </source>
</reference>
<keyword evidence="10 12" id="KW-0472">Membrane</keyword>
<feature type="transmembrane region" description="Helical" evidence="12">
    <location>
        <begin position="432"/>
        <end position="454"/>
    </location>
</feature>
<name>A0A9D2JM74_9FIRM</name>
<feature type="active site" description="Phosphocysteine intermediate; for EIIB activity" evidence="11">
    <location>
        <position position="26"/>
    </location>
</feature>
<evidence type="ECO:0000256" key="10">
    <source>
        <dbReference type="ARBA" id="ARBA00023136"/>
    </source>
</evidence>
<dbReference type="PROSITE" id="PS01035">
    <property type="entry name" value="PTS_EIIB_TYPE_1_CYS"/>
    <property type="match status" value="1"/>
</dbReference>
<keyword evidence="6" id="KW-0598">Phosphotransferase system</keyword>
<comment type="subcellular location">
    <subcellularLocation>
        <location evidence="1">Cell membrane</location>
        <topology evidence="1">Multi-pass membrane protein</topology>
    </subcellularLocation>
</comment>
<evidence type="ECO:0000256" key="8">
    <source>
        <dbReference type="ARBA" id="ARBA00022777"/>
    </source>
</evidence>
<evidence type="ECO:0000259" key="13">
    <source>
        <dbReference type="PROSITE" id="PS51098"/>
    </source>
</evidence>
<dbReference type="GO" id="GO:0009401">
    <property type="term" value="P:phosphoenolpyruvate-dependent sugar phosphotransferase system"/>
    <property type="evidence" value="ECO:0007669"/>
    <property type="project" value="UniProtKB-KW"/>
</dbReference>
<gene>
    <name evidence="15" type="ORF">H9725_08185</name>
</gene>
<evidence type="ECO:0000256" key="4">
    <source>
        <dbReference type="ARBA" id="ARBA00022597"/>
    </source>
</evidence>
<dbReference type="InterPro" id="IPR001996">
    <property type="entry name" value="PTS_IIB_1"/>
</dbReference>
<evidence type="ECO:0000256" key="6">
    <source>
        <dbReference type="ARBA" id="ARBA00022683"/>
    </source>
</evidence>
<keyword evidence="2" id="KW-0813">Transport</keyword>
<feature type="transmembrane region" description="Helical" evidence="12">
    <location>
        <begin position="146"/>
        <end position="165"/>
    </location>
</feature>
<dbReference type="InterPro" id="IPR013013">
    <property type="entry name" value="PTS_EIIC_1"/>
</dbReference>
<feature type="transmembrane region" description="Helical" evidence="12">
    <location>
        <begin position="246"/>
        <end position="267"/>
    </location>
</feature>
<dbReference type="InterPro" id="IPR036878">
    <property type="entry name" value="Glu_permease_IIB"/>
</dbReference>
<evidence type="ECO:0000256" key="9">
    <source>
        <dbReference type="ARBA" id="ARBA00022989"/>
    </source>
</evidence>
<keyword evidence="3" id="KW-1003">Cell membrane</keyword>
<dbReference type="GO" id="GO:0016301">
    <property type="term" value="F:kinase activity"/>
    <property type="evidence" value="ECO:0007669"/>
    <property type="project" value="UniProtKB-KW"/>
</dbReference>
<feature type="domain" description="PTS EIIC type-1" evidence="14">
    <location>
        <begin position="107"/>
        <end position="467"/>
    </location>
</feature>
<evidence type="ECO:0000256" key="7">
    <source>
        <dbReference type="ARBA" id="ARBA00022692"/>
    </source>
</evidence>
<feature type="transmembrane region" description="Helical" evidence="12">
    <location>
        <begin position="384"/>
        <end position="403"/>
    </location>
</feature>
<evidence type="ECO:0000256" key="5">
    <source>
        <dbReference type="ARBA" id="ARBA00022679"/>
    </source>
</evidence>
<evidence type="ECO:0000313" key="16">
    <source>
        <dbReference type="Proteomes" id="UP000824065"/>
    </source>
</evidence>
<feature type="transmembrane region" description="Helical" evidence="12">
    <location>
        <begin position="360"/>
        <end position="378"/>
    </location>
</feature>
<dbReference type="Proteomes" id="UP000824065">
    <property type="component" value="Unassembled WGS sequence"/>
</dbReference>
<dbReference type="InterPro" id="IPR018113">
    <property type="entry name" value="PTrfase_EIIB_Cys"/>
</dbReference>
<dbReference type="GO" id="GO:0090589">
    <property type="term" value="F:protein-phosphocysteine-trehalose phosphotransferase system transporter activity"/>
    <property type="evidence" value="ECO:0007669"/>
    <property type="project" value="TreeGrafter"/>
</dbReference>
<keyword evidence="7 12" id="KW-0812">Transmembrane</keyword>
<feature type="transmembrane region" description="Helical" evidence="12">
    <location>
        <begin position="273"/>
        <end position="297"/>
    </location>
</feature>
<dbReference type="FunFam" id="3.30.1360.60:FF:000001">
    <property type="entry name" value="PTS system glucose-specific IIBC component PtsG"/>
    <property type="match status" value="1"/>
</dbReference>
<dbReference type="GO" id="GO:0008982">
    <property type="term" value="F:protein-N(PI)-phosphohistidine-sugar phosphotransferase activity"/>
    <property type="evidence" value="ECO:0007669"/>
    <property type="project" value="InterPro"/>
</dbReference>
<keyword evidence="8" id="KW-0418">Kinase</keyword>
<dbReference type="PANTHER" id="PTHR30175">
    <property type="entry name" value="PHOSPHOTRANSFERASE SYSTEM TRANSPORT PROTEIN"/>
    <property type="match status" value="1"/>
</dbReference>
<feature type="domain" description="PTS EIIB type-1" evidence="13">
    <location>
        <begin position="4"/>
        <end position="86"/>
    </location>
</feature>
<dbReference type="PANTHER" id="PTHR30175:SF1">
    <property type="entry name" value="PTS SYSTEM ARBUTIN-, CELLOBIOSE-, AND SALICIN-SPECIFIC EIIBC COMPONENT-RELATED"/>
    <property type="match status" value="1"/>
</dbReference>
<keyword evidence="9 12" id="KW-1133">Transmembrane helix</keyword>
<feature type="transmembrane region" description="Helical" evidence="12">
    <location>
        <begin position="105"/>
        <end position="126"/>
    </location>
</feature>
<dbReference type="Gene3D" id="3.30.1360.60">
    <property type="entry name" value="Glucose permease domain IIB"/>
    <property type="match status" value="1"/>
</dbReference>
<keyword evidence="5" id="KW-0808">Transferase</keyword>
<dbReference type="SUPFAM" id="SSF55604">
    <property type="entry name" value="Glucose permease domain IIB"/>
    <property type="match status" value="1"/>
</dbReference>
<sequence>MDYKQLAAVILEKVGGKENVDKVLHCATRLRFTLKDVDKADTDALKKTKGVLSVINAGGQYQVVIGPDVPQVYQEVVALGNFEIAKPVDASADEPKKKQSKLSSVLEYIASMFQPIIPAITGAGLLKALMALGTVTGLLDSASQTYIILNAIADSAFYFLPILLGSSAAKTFKCNQYVAMALGGVLVYPGFVDLINAAKDAGTSVSLFGLPVTLASYSSSVVPILLGVWFMSVIEHAVQKVSPKAVKFFTVPLASLLAAGVVTILALGPIGTWIGNLIAAFFSWLNANAGWAVPTLVGALNPLLVMTGTHYGLIPIGINNLATAGFDTVVGPGMLTSNVAQGAAGLAVGLRTRNKDTKQLAMSAGLTGVLGITEPVLYGVNLKFIYPLISAMIGGGVGGLYLGITGVGRYASGSPGLLVLPAYIGGDSMANLVNACIGTVIAMVVSFVVCYVLYGVWKKQGKLEEGE</sequence>
<feature type="transmembrane region" description="Helical" evidence="12">
    <location>
        <begin position="215"/>
        <end position="234"/>
    </location>
</feature>
<evidence type="ECO:0000313" key="15">
    <source>
        <dbReference type="EMBL" id="HIZ58541.1"/>
    </source>
</evidence>
<dbReference type="EMBL" id="DXBJ01000058">
    <property type="protein sequence ID" value="HIZ58541.1"/>
    <property type="molecule type" value="Genomic_DNA"/>
</dbReference>